<dbReference type="InterPro" id="IPR022801">
    <property type="entry name" value="Ribosomal_uS4"/>
</dbReference>
<evidence type="ECO:0000313" key="12">
    <source>
        <dbReference type="EMBL" id="OGZ69691.1"/>
    </source>
</evidence>
<keyword evidence="5 7" id="KW-0687">Ribonucleoprotein</keyword>
<evidence type="ECO:0000313" key="13">
    <source>
        <dbReference type="Proteomes" id="UP000178820"/>
    </source>
</evidence>
<evidence type="ECO:0000256" key="6">
    <source>
        <dbReference type="ARBA" id="ARBA00035254"/>
    </source>
</evidence>
<dbReference type="Proteomes" id="UP000178820">
    <property type="component" value="Unassembled WGS sequence"/>
</dbReference>
<dbReference type="Gene3D" id="1.10.1050.10">
    <property type="entry name" value="Ribosomal Protein S4 Delta 41, Chain A, domain 1"/>
    <property type="match status" value="1"/>
</dbReference>
<dbReference type="AlphaFoldDB" id="A0A1G2I5C3"/>
<comment type="function">
    <text evidence="7">One of the primary rRNA binding proteins, it binds directly to 16S rRNA where it nucleates assembly of the body of the 30S subunit.</text>
</comment>
<sequence>MENTQFKNVKPTGQGAPEKRKRKSAVSEYKKSLTEKQTLKNLYGLSERQFKRYVLQTLEKMGRVENVSNELISRLEKRLDNAVFRLGFSKSRSQSRQMVNHAYFLVNGKSVNIPSFQVKKGDVIAMKETKKKKPMFKDLSETLKKIETPVWLNLNKEKFESTVTGEPSLAEVNPPVEISLVFEFYSR</sequence>
<evidence type="ECO:0000256" key="5">
    <source>
        <dbReference type="ARBA" id="ARBA00023274"/>
    </source>
</evidence>
<dbReference type="GO" id="GO:0019843">
    <property type="term" value="F:rRNA binding"/>
    <property type="evidence" value="ECO:0007669"/>
    <property type="project" value="UniProtKB-UniRule"/>
</dbReference>
<keyword evidence="4 7" id="KW-0689">Ribosomal protein</keyword>
<dbReference type="FunFam" id="3.10.290.10:FF:000001">
    <property type="entry name" value="30S ribosomal protein S4"/>
    <property type="match status" value="1"/>
</dbReference>
<evidence type="ECO:0000256" key="3">
    <source>
        <dbReference type="ARBA" id="ARBA00022884"/>
    </source>
</evidence>
<feature type="domain" description="RNA-binding S4" evidence="10">
    <location>
        <begin position="77"/>
        <end position="140"/>
    </location>
</feature>
<dbReference type="PROSITE" id="PS50889">
    <property type="entry name" value="S4"/>
    <property type="match status" value="1"/>
</dbReference>
<evidence type="ECO:0000256" key="4">
    <source>
        <dbReference type="ARBA" id="ARBA00022980"/>
    </source>
</evidence>
<dbReference type="NCBIfam" id="NF003717">
    <property type="entry name" value="PRK05327.1"/>
    <property type="match status" value="1"/>
</dbReference>
<dbReference type="Gene3D" id="3.10.290.10">
    <property type="entry name" value="RNA-binding S4 domain"/>
    <property type="match status" value="1"/>
</dbReference>
<dbReference type="SMART" id="SM00363">
    <property type="entry name" value="S4"/>
    <property type="match status" value="1"/>
</dbReference>
<dbReference type="HAMAP" id="MF_01306_B">
    <property type="entry name" value="Ribosomal_uS4_B"/>
    <property type="match status" value="1"/>
</dbReference>
<dbReference type="GO" id="GO:0015935">
    <property type="term" value="C:small ribosomal subunit"/>
    <property type="evidence" value="ECO:0007669"/>
    <property type="project" value="InterPro"/>
</dbReference>
<evidence type="ECO:0000256" key="1">
    <source>
        <dbReference type="ARBA" id="ARBA00007465"/>
    </source>
</evidence>
<dbReference type="PROSITE" id="PS00632">
    <property type="entry name" value="RIBOSOMAL_S4"/>
    <property type="match status" value="1"/>
</dbReference>
<comment type="similarity">
    <text evidence="1 7 8">Belongs to the universal ribosomal protein uS4 family.</text>
</comment>
<dbReference type="CDD" id="cd00165">
    <property type="entry name" value="S4"/>
    <property type="match status" value="1"/>
</dbReference>
<dbReference type="PANTHER" id="PTHR11831:SF4">
    <property type="entry name" value="SMALL RIBOSOMAL SUBUNIT PROTEIN US4M"/>
    <property type="match status" value="1"/>
</dbReference>
<accession>A0A1G2I5C3</accession>
<gene>
    <name evidence="7" type="primary">rpsD</name>
    <name evidence="12" type="ORF">A3D44_00405</name>
</gene>
<reference evidence="12 13" key="1">
    <citation type="journal article" date="2016" name="Nat. Commun.">
        <title>Thousands of microbial genomes shed light on interconnected biogeochemical processes in an aquifer system.</title>
        <authorList>
            <person name="Anantharaman K."/>
            <person name="Brown C.T."/>
            <person name="Hug L.A."/>
            <person name="Sharon I."/>
            <person name="Castelle C.J."/>
            <person name="Probst A.J."/>
            <person name="Thomas B.C."/>
            <person name="Singh A."/>
            <person name="Wilkins M.J."/>
            <person name="Karaoz U."/>
            <person name="Brodie E.L."/>
            <person name="Williams K.H."/>
            <person name="Hubbard S.S."/>
            <person name="Banfield J.F."/>
        </authorList>
    </citation>
    <scope>NUCLEOTIDE SEQUENCE [LARGE SCALE GENOMIC DNA]</scope>
</reference>
<dbReference type="GO" id="GO:0042274">
    <property type="term" value="P:ribosomal small subunit biogenesis"/>
    <property type="evidence" value="ECO:0007669"/>
    <property type="project" value="TreeGrafter"/>
</dbReference>
<dbReference type="GO" id="GO:0006412">
    <property type="term" value="P:translation"/>
    <property type="evidence" value="ECO:0007669"/>
    <property type="project" value="UniProtKB-UniRule"/>
</dbReference>
<dbReference type="GO" id="GO:0003735">
    <property type="term" value="F:structural constituent of ribosome"/>
    <property type="evidence" value="ECO:0007669"/>
    <property type="project" value="InterPro"/>
</dbReference>
<dbReference type="InterPro" id="IPR002942">
    <property type="entry name" value="S4_RNA-bd"/>
</dbReference>
<dbReference type="InterPro" id="IPR005709">
    <property type="entry name" value="Ribosomal_uS4_bac-type"/>
</dbReference>
<dbReference type="InterPro" id="IPR036986">
    <property type="entry name" value="S4_RNA-bd_sf"/>
</dbReference>
<organism evidence="12 13">
    <name type="scientific">Candidatus Staskawiczbacteria bacterium RIFCSPHIGHO2_02_FULL_42_22</name>
    <dbReference type="NCBI Taxonomy" id="1802207"/>
    <lineage>
        <taxon>Bacteria</taxon>
        <taxon>Candidatus Staskawicziibacteriota</taxon>
    </lineage>
</organism>
<keyword evidence="3 7" id="KW-0694">RNA-binding</keyword>
<dbReference type="Pfam" id="PF01479">
    <property type="entry name" value="S4"/>
    <property type="match status" value="1"/>
</dbReference>
<evidence type="ECO:0000256" key="8">
    <source>
        <dbReference type="RuleBase" id="RU003699"/>
    </source>
</evidence>
<name>A0A1G2I5C3_9BACT</name>
<evidence type="ECO:0000256" key="9">
    <source>
        <dbReference type="SAM" id="MobiDB-lite"/>
    </source>
</evidence>
<dbReference type="SUPFAM" id="SSF55174">
    <property type="entry name" value="Alpha-L RNA-binding motif"/>
    <property type="match status" value="1"/>
</dbReference>
<dbReference type="InterPro" id="IPR018079">
    <property type="entry name" value="Ribosomal_uS4_CS"/>
</dbReference>
<protein>
    <recommendedName>
        <fullName evidence="6 7">Small ribosomal subunit protein uS4</fullName>
    </recommendedName>
</protein>
<proteinExistence type="inferred from homology"/>
<dbReference type="Pfam" id="PF00163">
    <property type="entry name" value="Ribosomal_S4"/>
    <property type="match status" value="1"/>
</dbReference>
<evidence type="ECO:0000259" key="11">
    <source>
        <dbReference type="SMART" id="SM01390"/>
    </source>
</evidence>
<dbReference type="PANTHER" id="PTHR11831">
    <property type="entry name" value="30S 40S RIBOSOMAL PROTEIN"/>
    <property type="match status" value="1"/>
</dbReference>
<evidence type="ECO:0000256" key="7">
    <source>
        <dbReference type="HAMAP-Rule" id="MF_01306"/>
    </source>
</evidence>
<feature type="region of interest" description="Disordered" evidence="9">
    <location>
        <begin position="1"/>
        <end position="30"/>
    </location>
</feature>
<keyword evidence="2 7" id="KW-0699">rRNA-binding</keyword>
<feature type="domain" description="Small ribosomal subunit protein uS4 N-terminal" evidence="11">
    <location>
        <begin position="2"/>
        <end position="76"/>
    </location>
</feature>
<evidence type="ECO:0000259" key="10">
    <source>
        <dbReference type="SMART" id="SM00363"/>
    </source>
</evidence>
<dbReference type="InterPro" id="IPR001912">
    <property type="entry name" value="Ribosomal_uS4_N"/>
</dbReference>
<comment type="caution">
    <text evidence="12">The sequence shown here is derived from an EMBL/GenBank/DDBJ whole genome shotgun (WGS) entry which is preliminary data.</text>
</comment>
<comment type="function">
    <text evidence="7">With S5 and S12 plays an important role in translational accuracy.</text>
</comment>
<comment type="subunit">
    <text evidence="7">Part of the 30S ribosomal subunit. Contacts protein S5. The interaction surface between S4 and S5 is involved in control of translational fidelity.</text>
</comment>
<evidence type="ECO:0000256" key="2">
    <source>
        <dbReference type="ARBA" id="ARBA00022730"/>
    </source>
</evidence>
<dbReference type="SMART" id="SM01390">
    <property type="entry name" value="Ribosomal_S4"/>
    <property type="match status" value="1"/>
</dbReference>
<dbReference type="STRING" id="1802207.A3D44_00405"/>
<dbReference type="EMBL" id="MHOT01000005">
    <property type="protein sequence ID" value="OGZ69691.1"/>
    <property type="molecule type" value="Genomic_DNA"/>
</dbReference>